<dbReference type="SUPFAM" id="SSF52047">
    <property type="entry name" value="RNI-like"/>
    <property type="match status" value="1"/>
</dbReference>
<sequence length="253" mass="28393">MYSVQISLPPTPQLRDVHLRSMKASDICLPWSQLTSLSLYGITIPNVVAILRLTPNIVTVHVSSVIQDSRPPGTIIELSHLRTITTFSLDLLPHLKAPALEELDIHGFDQNTVYVLKYFIERSRSPIHTIRLREGTVGAVWQAEGCMRLVPLLRHFSLSGVSCGSREWKTVLGRIAEREILPAVESLTFTDCGIPIQYIATMLTARAEREEGRITAFRYIPCEDDGDVDESLAMLRELRSRGMLIDIGWGDMV</sequence>
<dbReference type="AlphaFoldDB" id="A0AAD7BGW7"/>
<keyword evidence="2" id="KW-1185">Reference proteome</keyword>
<dbReference type="Proteomes" id="UP001221142">
    <property type="component" value="Unassembled WGS sequence"/>
</dbReference>
<evidence type="ECO:0008006" key="3">
    <source>
        <dbReference type="Google" id="ProtNLM"/>
    </source>
</evidence>
<name>A0AAD7BGW7_9AGAR</name>
<gene>
    <name evidence="1" type="ORF">FB45DRAFT_1094399</name>
</gene>
<accession>A0AAD7BGW7</accession>
<reference evidence="1" key="1">
    <citation type="submission" date="2023-03" db="EMBL/GenBank/DDBJ databases">
        <title>Massive genome expansion in bonnet fungi (Mycena s.s.) driven by repeated elements and novel gene families across ecological guilds.</title>
        <authorList>
            <consortium name="Lawrence Berkeley National Laboratory"/>
            <person name="Harder C.B."/>
            <person name="Miyauchi S."/>
            <person name="Viragh M."/>
            <person name="Kuo A."/>
            <person name="Thoen E."/>
            <person name="Andreopoulos B."/>
            <person name="Lu D."/>
            <person name="Skrede I."/>
            <person name="Drula E."/>
            <person name="Henrissat B."/>
            <person name="Morin E."/>
            <person name="Kohler A."/>
            <person name="Barry K."/>
            <person name="LaButti K."/>
            <person name="Morin E."/>
            <person name="Salamov A."/>
            <person name="Lipzen A."/>
            <person name="Mereny Z."/>
            <person name="Hegedus B."/>
            <person name="Baldrian P."/>
            <person name="Stursova M."/>
            <person name="Weitz H."/>
            <person name="Taylor A."/>
            <person name="Grigoriev I.V."/>
            <person name="Nagy L.G."/>
            <person name="Martin F."/>
            <person name="Kauserud H."/>
        </authorList>
    </citation>
    <scope>NUCLEOTIDE SEQUENCE</scope>
    <source>
        <strain evidence="1">9284</strain>
    </source>
</reference>
<proteinExistence type="predicted"/>
<dbReference type="Gene3D" id="3.80.10.10">
    <property type="entry name" value="Ribonuclease Inhibitor"/>
    <property type="match status" value="1"/>
</dbReference>
<dbReference type="EMBL" id="JARKIF010000017">
    <property type="protein sequence ID" value="KAJ7620293.1"/>
    <property type="molecule type" value="Genomic_DNA"/>
</dbReference>
<dbReference type="InterPro" id="IPR032675">
    <property type="entry name" value="LRR_dom_sf"/>
</dbReference>
<evidence type="ECO:0000313" key="1">
    <source>
        <dbReference type="EMBL" id="KAJ7620293.1"/>
    </source>
</evidence>
<protein>
    <recommendedName>
        <fullName evidence="3">F-box domain-containing protein</fullName>
    </recommendedName>
</protein>
<organism evidence="1 2">
    <name type="scientific">Roridomyces roridus</name>
    <dbReference type="NCBI Taxonomy" id="1738132"/>
    <lineage>
        <taxon>Eukaryota</taxon>
        <taxon>Fungi</taxon>
        <taxon>Dikarya</taxon>
        <taxon>Basidiomycota</taxon>
        <taxon>Agaricomycotina</taxon>
        <taxon>Agaricomycetes</taxon>
        <taxon>Agaricomycetidae</taxon>
        <taxon>Agaricales</taxon>
        <taxon>Marasmiineae</taxon>
        <taxon>Mycenaceae</taxon>
        <taxon>Roridomyces</taxon>
    </lineage>
</organism>
<evidence type="ECO:0000313" key="2">
    <source>
        <dbReference type="Proteomes" id="UP001221142"/>
    </source>
</evidence>
<comment type="caution">
    <text evidence="1">The sequence shown here is derived from an EMBL/GenBank/DDBJ whole genome shotgun (WGS) entry which is preliminary data.</text>
</comment>